<name>A0ABN0ZYM8_9ACTN</name>
<organism evidence="3 4">
    <name type="scientific">Streptomyces olivaceiscleroticus</name>
    <dbReference type="NCBI Taxonomy" id="68245"/>
    <lineage>
        <taxon>Bacteria</taxon>
        <taxon>Bacillati</taxon>
        <taxon>Actinomycetota</taxon>
        <taxon>Actinomycetes</taxon>
        <taxon>Kitasatosporales</taxon>
        <taxon>Streptomycetaceae</taxon>
        <taxon>Streptomyces</taxon>
    </lineage>
</organism>
<dbReference type="InterPro" id="IPR009200">
    <property type="entry name" value="DUF1269_membrane"/>
</dbReference>
<evidence type="ECO:0008006" key="5">
    <source>
        <dbReference type="Google" id="ProtNLM"/>
    </source>
</evidence>
<keyword evidence="2" id="KW-0812">Transmembrane</keyword>
<comment type="caution">
    <text evidence="3">The sequence shown here is derived from an EMBL/GenBank/DDBJ whole genome shotgun (WGS) entry which is preliminary data.</text>
</comment>
<keyword evidence="2" id="KW-1133">Transmembrane helix</keyword>
<dbReference type="EMBL" id="BAAABY010000023">
    <property type="protein sequence ID" value="GAA0463359.1"/>
    <property type="molecule type" value="Genomic_DNA"/>
</dbReference>
<protein>
    <recommendedName>
        <fullName evidence="5">DUF1269 domain-containing protein</fullName>
    </recommendedName>
</protein>
<keyword evidence="4" id="KW-1185">Reference proteome</keyword>
<sequence length="366" mass="38353">MTETGPIQLLAIAFGPDAAFEGRIIEELEELTATGQVLVLDLLVVQKETGGDLVALDYQAEGMGETISALLGLRPGSMRGAEKTFPSLAPGRAFGLAADDIRELGEALAPGTTAGFLLLEHRWARKLRGAVREQGGVPLAEGFLTEEVMAPVAAELLAAAARVGEGVPEGTTTDQATAGPAGGTAVDTAEETHRADGRPVAQEVPMTGLVVLGFSDKEQAEAVMRLSRDLSREELLDLEDAALAWRSQDGKVHVQQTHNTTTKGAATGALWGTLFGMLFLMPVFGAAAGAATGAVAGKLRDVGLNDAFIKETAGALEPGRAAVFALVRRSTPDRVRDALRPFHPTVLHTSLTKEREDELIAALHGV</sequence>
<dbReference type="RefSeq" id="WP_346095349.1">
    <property type="nucleotide sequence ID" value="NZ_BAAABY010000023.1"/>
</dbReference>
<dbReference type="Pfam" id="PF06897">
    <property type="entry name" value="DUF1269"/>
    <property type="match status" value="1"/>
</dbReference>
<dbReference type="Proteomes" id="UP001500909">
    <property type="component" value="Unassembled WGS sequence"/>
</dbReference>
<keyword evidence="2" id="KW-0472">Membrane</keyword>
<feature type="region of interest" description="Disordered" evidence="1">
    <location>
        <begin position="167"/>
        <end position="198"/>
    </location>
</feature>
<gene>
    <name evidence="3" type="ORF">GCM10010361_29040</name>
</gene>
<evidence type="ECO:0000313" key="4">
    <source>
        <dbReference type="Proteomes" id="UP001500909"/>
    </source>
</evidence>
<evidence type="ECO:0000313" key="3">
    <source>
        <dbReference type="EMBL" id="GAA0463359.1"/>
    </source>
</evidence>
<evidence type="ECO:0000256" key="2">
    <source>
        <dbReference type="SAM" id="Phobius"/>
    </source>
</evidence>
<evidence type="ECO:0000256" key="1">
    <source>
        <dbReference type="SAM" id="MobiDB-lite"/>
    </source>
</evidence>
<reference evidence="3 4" key="1">
    <citation type="journal article" date="2019" name="Int. J. Syst. Evol. Microbiol.">
        <title>The Global Catalogue of Microorganisms (GCM) 10K type strain sequencing project: providing services to taxonomists for standard genome sequencing and annotation.</title>
        <authorList>
            <consortium name="The Broad Institute Genomics Platform"/>
            <consortium name="The Broad Institute Genome Sequencing Center for Infectious Disease"/>
            <person name="Wu L."/>
            <person name="Ma J."/>
        </authorList>
    </citation>
    <scope>NUCLEOTIDE SEQUENCE [LARGE SCALE GENOMIC DNA]</scope>
    <source>
        <strain evidence="3 4">JCM 4805</strain>
    </source>
</reference>
<accession>A0ABN0ZYM8</accession>
<proteinExistence type="predicted"/>
<feature type="transmembrane region" description="Helical" evidence="2">
    <location>
        <begin position="269"/>
        <end position="291"/>
    </location>
</feature>